<organism evidence="1 2">
    <name type="scientific">Caerostris extrusa</name>
    <name type="common">Bark spider</name>
    <name type="synonym">Caerostris bankana</name>
    <dbReference type="NCBI Taxonomy" id="172846"/>
    <lineage>
        <taxon>Eukaryota</taxon>
        <taxon>Metazoa</taxon>
        <taxon>Ecdysozoa</taxon>
        <taxon>Arthropoda</taxon>
        <taxon>Chelicerata</taxon>
        <taxon>Arachnida</taxon>
        <taxon>Araneae</taxon>
        <taxon>Araneomorphae</taxon>
        <taxon>Entelegynae</taxon>
        <taxon>Araneoidea</taxon>
        <taxon>Araneidae</taxon>
        <taxon>Caerostris</taxon>
    </lineage>
</organism>
<evidence type="ECO:0000313" key="2">
    <source>
        <dbReference type="Proteomes" id="UP001054945"/>
    </source>
</evidence>
<dbReference type="AlphaFoldDB" id="A0AAV4R1H2"/>
<name>A0AAV4R1H2_CAEEX</name>
<evidence type="ECO:0000313" key="1">
    <source>
        <dbReference type="EMBL" id="GIY15409.1"/>
    </source>
</evidence>
<gene>
    <name evidence="1" type="ORF">CEXT_470881</name>
</gene>
<protein>
    <submittedName>
        <fullName evidence="1">Uncharacterized protein</fullName>
    </submittedName>
</protein>
<comment type="caution">
    <text evidence="1">The sequence shown here is derived from an EMBL/GenBank/DDBJ whole genome shotgun (WGS) entry which is preliminary data.</text>
</comment>
<dbReference type="Proteomes" id="UP001054945">
    <property type="component" value="Unassembled WGS sequence"/>
</dbReference>
<dbReference type="EMBL" id="BPLR01007232">
    <property type="protein sequence ID" value="GIY15409.1"/>
    <property type="molecule type" value="Genomic_DNA"/>
</dbReference>
<sequence length="72" mass="8360">MSAYEIRSLALWVFLNSPNPSGLLNYFGADITHFLHELYCCFRRGKDDVPHDDDVETVESWVHSSVFLNNRN</sequence>
<accession>A0AAV4R1H2</accession>
<proteinExistence type="predicted"/>
<keyword evidence="2" id="KW-1185">Reference proteome</keyword>
<reference evidence="1 2" key="1">
    <citation type="submission" date="2021-06" db="EMBL/GenBank/DDBJ databases">
        <title>Caerostris extrusa draft genome.</title>
        <authorList>
            <person name="Kono N."/>
            <person name="Arakawa K."/>
        </authorList>
    </citation>
    <scope>NUCLEOTIDE SEQUENCE [LARGE SCALE GENOMIC DNA]</scope>
</reference>